<dbReference type="InterPro" id="IPR012349">
    <property type="entry name" value="Split_barrel_FMN-bd"/>
</dbReference>
<evidence type="ECO:0000256" key="1">
    <source>
        <dbReference type="ARBA" id="ARBA00008898"/>
    </source>
</evidence>
<feature type="domain" description="Flavin reductase like" evidence="3">
    <location>
        <begin position="14"/>
        <end position="157"/>
    </location>
</feature>
<protein>
    <submittedName>
        <fullName evidence="4">Flavin reductase (DIM6/NTAB) family NADH-FMN oxidoreductase RutF</fullName>
    </submittedName>
</protein>
<dbReference type="SMART" id="SM00903">
    <property type="entry name" value="Flavin_Reduct"/>
    <property type="match status" value="1"/>
</dbReference>
<proteinExistence type="inferred from homology"/>
<dbReference type="Proteomes" id="UP000553963">
    <property type="component" value="Unassembled WGS sequence"/>
</dbReference>
<dbReference type="RefSeq" id="WP_183396709.1">
    <property type="nucleotide sequence ID" value="NZ_JACIDS010000001.1"/>
</dbReference>
<dbReference type="SUPFAM" id="SSF50475">
    <property type="entry name" value="FMN-binding split barrel"/>
    <property type="match status" value="1"/>
</dbReference>
<dbReference type="Gene3D" id="2.30.110.10">
    <property type="entry name" value="Electron Transport, Fmn-binding Protein, Chain A"/>
    <property type="match status" value="1"/>
</dbReference>
<evidence type="ECO:0000256" key="2">
    <source>
        <dbReference type="ARBA" id="ARBA00023002"/>
    </source>
</evidence>
<organism evidence="4 5">
    <name type="scientific">Kaistia hirudinis</name>
    <dbReference type="NCBI Taxonomy" id="1293440"/>
    <lineage>
        <taxon>Bacteria</taxon>
        <taxon>Pseudomonadati</taxon>
        <taxon>Pseudomonadota</taxon>
        <taxon>Alphaproteobacteria</taxon>
        <taxon>Hyphomicrobiales</taxon>
        <taxon>Kaistiaceae</taxon>
        <taxon>Kaistia</taxon>
    </lineage>
</organism>
<comment type="similarity">
    <text evidence="1">Belongs to the non-flavoprotein flavin reductase family.</text>
</comment>
<dbReference type="GO" id="GO:0042602">
    <property type="term" value="F:riboflavin reductase (NADPH) activity"/>
    <property type="evidence" value="ECO:0007669"/>
    <property type="project" value="TreeGrafter"/>
</dbReference>
<sequence length="168" mass="18276">MSDTFDLAEFRRACSLFATGVAVVTTRFGETFAGMTINSFASVSLEPPLVLWCLKDRARSRDIFEAAGRFAINILAAEQLDDAKHFARNTLEAFEGGEPMIVSPRGLLLLPGALAHLECETRHVFDGGDHRIMIGEVVALSARPGVPLVFFQGRLTAGFPELEPLVTP</sequence>
<name>A0A840AK91_9HYPH</name>
<keyword evidence="5" id="KW-1185">Reference proteome</keyword>
<reference evidence="4 5" key="1">
    <citation type="submission" date="2020-08" db="EMBL/GenBank/DDBJ databases">
        <title>Genomic Encyclopedia of Type Strains, Phase IV (KMG-IV): sequencing the most valuable type-strain genomes for metagenomic binning, comparative biology and taxonomic classification.</title>
        <authorList>
            <person name="Goeker M."/>
        </authorList>
    </citation>
    <scope>NUCLEOTIDE SEQUENCE [LARGE SCALE GENOMIC DNA]</scope>
    <source>
        <strain evidence="4 5">DSM 25966</strain>
    </source>
</reference>
<keyword evidence="2" id="KW-0560">Oxidoreductase</keyword>
<evidence type="ECO:0000259" key="3">
    <source>
        <dbReference type="SMART" id="SM00903"/>
    </source>
</evidence>
<gene>
    <name evidence="4" type="ORF">GGR25_000024</name>
</gene>
<accession>A0A840AK91</accession>
<dbReference type="InterPro" id="IPR002563">
    <property type="entry name" value="Flavin_Rdtase-like_dom"/>
</dbReference>
<evidence type="ECO:0000313" key="4">
    <source>
        <dbReference type="EMBL" id="MBB3929005.1"/>
    </source>
</evidence>
<dbReference type="Pfam" id="PF01613">
    <property type="entry name" value="Flavin_Reduct"/>
    <property type="match status" value="1"/>
</dbReference>
<evidence type="ECO:0000313" key="5">
    <source>
        <dbReference type="Proteomes" id="UP000553963"/>
    </source>
</evidence>
<dbReference type="PANTHER" id="PTHR30466:SF11">
    <property type="entry name" value="FLAVIN-DEPENDENT MONOOXYGENASE, REDUCTASE SUBUNIT HSAB"/>
    <property type="match status" value="1"/>
</dbReference>
<dbReference type="PANTHER" id="PTHR30466">
    <property type="entry name" value="FLAVIN REDUCTASE"/>
    <property type="match status" value="1"/>
</dbReference>
<dbReference type="AlphaFoldDB" id="A0A840AK91"/>
<comment type="caution">
    <text evidence="4">The sequence shown here is derived from an EMBL/GenBank/DDBJ whole genome shotgun (WGS) entry which is preliminary data.</text>
</comment>
<dbReference type="InterPro" id="IPR050268">
    <property type="entry name" value="NADH-dep_flavin_reductase"/>
</dbReference>
<dbReference type="GO" id="GO:0010181">
    <property type="term" value="F:FMN binding"/>
    <property type="evidence" value="ECO:0007669"/>
    <property type="project" value="InterPro"/>
</dbReference>
<dbReference type="EMBL" id="JACIDS010000001">
    <property type="protein sequence ID" value="MBB3929005.1"/>
    <property type="molecule type" value="Genomic_DNA"/>
</dbReference>